<proteinExistence type="predicted"/>
<dbReference type="OrthoDB" id="439028at2759"/>
<evidence type="ECO:0000256" key="1">
    <source>
        <dbReference type="ARBA" id="ARBA00022737"/>
    </source>
</evidence>
<keyword evidence="1" id="KW-0677">Repeat</keyword>
<reference evidence="3" key="1">
    <citation type="journal article" date="2021" name="bioRxiv">
        <title>Whole Genome Assembly and Annotation of Northern Wild Rice, Zizania palustris L., Supports a Whole Genome Duplication in the Zizania Genus.</title>
        <authorList>
            <person name="Haas M."/>
            <person name="Kono T."/>
            <person name="Macchietto M."/>
            <person name="Millas R."/>
            <person name="McGilp L."/>
            <person name="Shao M."/>
            <person name="Duquette J."/>
            <person name="Hirsch C.N."/>
            <person name="Kimball J."/>
        </authorList>
    </citation>
    <scope>NUCLEOTIDE SEQUENCE</scope>
    <source>
        <tissue evidence="3">Fresh leaf tissue</tissue>
    </source>
</reference>
<dbReference type="Proteomes" id="UP000729402">
    <property type="component" value="Unassembled WGS sequence"/>
</dbReference>
<dbReference type="InterPro" id="IPR002885">
    <property type="entry name" value="PPR_rpt"/>
</dbReference>
<reference evidence="3" key="2">
    <citation type="submission" date="2021-02" db="EMBL/GenBank/DDBJ databases">
        <authorList>
            <person name="Kimball J.A."/>
            <person name="Haas M.W."/>
            <person name="Macchietto M."/>
            <person name="Kono T."/>
            <person name="Duquette J."/>
            <person name="Shao M."/>
        </authorList>
    </citation>
    <scope>NUCLEOTIDE SEQUENCE</scope>
    <source>
        <tissue evidence="3">Fresh leaf tissue</tissue>
    </source>
</reference>
<protein>
    <recommendedName>
        <fullName evidence="5">Pentatricopeptide repeat-containing protein</fullName>
    </recommendedName>
</protein>
<dbReference type="FunFam" id="1.25.40.10:FF:002106">
    <property type="entry name" value="Pentatricopeptide repeat-containing protein"/>
    <property type="match status" value="1"/>
</dbReference>
<dbReference type="PANTHER" id="PTHR47926:SF452">
    <property type="entry name" value="PENTATRICOPEPTIDE REPEAT-CONTAINING PROTEIN"/>
    <property type="match status" value="1"/>
</dbReference>
<evidence type="ECO:0000313" key="3">
    <source>
        <dbReference type="EMBL" id="KAG8094858.1"/>
    </source>
</evidence>
<dbReference type="FunFam" id="1.25.40.10:FF:000341">
    <property type="entry name" value="Pentatricopeptide repeat-containing protein chloroplastic"/>
    <property type="match status" value="1"/>
</dbReference>
<feature type="repeat" description="PPR" evidence="2">
    <location>
        <begin position="100"/>
        <end position="134"/>
    </location>
</feature>
<gene>
    <name evidence="3" type="ORF">GUJ93_ZPchr0012g21713</name>
</gene>
<dbReference type="NCBIfam" id="TIGR00756">
    <property type="entry name" value="PPR"/>
    <property type="match status" value="2"/>
</dbReference>
<sequence>MSSTCLARILRSLCIAGDLCKAVHLLCRSPVCPGAGTYALLLQECVNRRDARLGKRIQARMVSTGFDGGVYITTKLLIFYVKIGELGVARNLFDAMSQRCVVAWNAMISGCTRGGVEAQAVEMFGSMRAEGMRPDQFTFASVLCACARLAALEHGRRVHGVMVKSDVVAGNVFTNSALVDMYLKCSCPEDARRAFASAPVRNVTMWTAVISGHGQHGRVAEALALFDQMTRVDGLRPNDVTFLAVLSACAHGGLVDEGLRHFSSMSSDYGLTPRGEHYAAVVDMLARVGRLGDAYEFVKNLPDCHEHSVVWGALMGACRKHGDVRLVELAARRFFRLQPGNAGKYVVLANTYAAREMWGRVAEAHQAMRSLGIKKDPAWSAVEVQGKQHTFLAGDSYHDECSAIYEICNALASAVTEQSVPRAGDGATSHCSQSEM</sequence>
<dbReference type="GO" id="GO:0009451">
    <property type="term" value="P:RNA modification"/>
    <property type="evidence" value="ECO:0007669"/>
    <property type="project" value="InterPro"/>
</dbReference>
<organism evidence="3 4">
    <name type="scientific">Zizania palustris</name>
    <name type="common">Northern wild rice</name>
    <dbReference type="NCBI Taxonomy" id="103762"/>
    <lineage>
        <taxon>Eukaryota</taxon>
        <taxon>Viridiplantae</taxon>
        <taxon>Streptophyta</taxon>
        <taxon>Embryophyta</taxon>
        <taxon>Tracheophyta</taxon>
        <taxon>Spermatophyta</taxon>
        <taxon>Magnoliopsida</taxon>
        <taxon>Liliopsida</taxon>
        <taxon>Poales</taxon>
        <taxon>Poaceae</taxon>
        <taxon>BOP clade</taxon>
        <taxon>Oryzoideae</taxon>
        <taxon>Oryzeae</taxon>
        <taxon>Zizaniinae</taxon>
        <taxon>Zizania</taxon>
    </lineage>
</organism>
<dbReference type="EMBL" id="JAAALK010000080">
    <property type="protein sequence ID" value="KAG8094858.1"/>
    <property type="molecule type" value="Genomic_DNA"/>
</dbReference>
<evidence type="ECO:0000256" key="2">
    <source>
        <dbReference type="PROSITE-ProRule" id="PRU00708"/>
    </source>
</evidence>
<keyword evidence="4" id="KW-1185">Reference proteome</keyword>
<dbReference type="GO" id="GO:0003723">
    <property type="term" value="F:RNA binding"/>
    <property type="evidence" value="ECO:0007669"/>
    <property type="project" value="InterPro"/>
</dbReference>
<feature type="repeat" description="PPR" evidence="2">
    <location>
        <begin position="202"/>
        <end position="237"/>
    </location>
</feature>
<dbReference type="PROSITE" id="PS51375">
    <property type="entry name" value="PPR"/>
    <property type="match status" value="2"/>
</dbReference>
<dbReference type="PANTHER" id="PTHR47926">
    <property type="entry name" value="PENTATRICOPEPTIDE REPEAT-CONTAINING PROTEIN"/>
    <property type="match status" value="1"/>
</dbReference>
<evidence type="ECO:0000313" key="4">
    <source>
        <dbReference type="Proteomes" id="UP000729402"/>
    </source>
</evidence>
<dbReference type="InterPro" id="IPR046848">
    <property type="entry name" value="E_motif"/>
</dbReference>
<dbReference type="AlphaFoldDB" id="A0A8J6BZ19"/>
<comment type="caution">
    <text evidence="3">The sequence shown here is derived from an EMBL/GenBank/DDBJ whole genome shotgun (WGS) entry which is preliminary data.</text>
</comment>
<accession>A0A8J6BZ19</accession>
<evidence type="ECO:0008006" key="5">
    <source>
        <dbReference type="Google" id="ProtNLM"/>
    </source>
</evidence>
<dbReference type="FunFam" id="1.25.40.10:FF:000144">
    <property type="entry name" value="Pentatricopeptide repeat-containing protein, mitochondrial"/>
    <property type="match status" value="1"/>
</dbReference>
<dbReference type="InterPro" id="IPR046960">
    <property type="entry name" value="PPR_At4g14850-like_plant"/>
</dbReference>
<name>A0A8J6BZ19_ZIZPA</name>
<dbReference type="Pfam" id="PF20431">
    <property type="entry name" value="E_motif"/>
    <property type="match status" value="1"/>
</dbReference>
<dbReference type="Pfam" id="PF13041">
    <property type="entry name" value="PPR_2"/>
    <property type="match status" value="2"/>
</dbReference>